<keyword evidence="8 16" id="KW-1133">Transmembrane helix</keyword>
<dbReference type="Pfam" id="PF07647">
    <property type="entry name" value="SAM_2"/>
    <property type="match status" value="1"/>
</dbReference>
<evidence type="ECO:0000256" key="8">
    <source>
        <dbReference type="ARBA" id="ARBA00022989"/>
    </source>
</evidence>
<dbReference type="Gene3D" id="1.10.287.3550">
    <property type="match status" value="1"/>
</dbReference>
<keyword evidence="1" id="KW-0813">Transport</keyword>
<keyword evidence="12" id="KW-0325">Glycoprotein</keyword>
<accession>A0A0P5SSQ7</accession>
<evidence type="ECO:0000256" key="16">
    <source>
        <dbReference type="SAM" id="Phobius"/>
    </source>
</evidence>
<feature type="compositionally biased region" description="Polar residues" evidence="15">
    <location>
        <begin position="681"/>
        <end position="690"/>
    </location>
</feature>
<keyword evidence="4 16" id="KW-0812">Transmembrane</keyword>
<dbReference type="EMBL" id="LRGB01000024">
    <property type="protein sequence ID" value="KZS21772.1"/>
    <property type="molecule type" value="Genomic_DNA"/>
</dbReference>
<dbReference type="GO" id="GO:0006874">
    <property type="term" value="P:intracellular calcium ion homeostasis"/>
    <property type="evidence" value="ECO:0007669"/>
    <property type="project" value="TreeGrafter"/>
</dbReference>
<feature type="region of interest" description="Disordered" evidence="15">
    <location>
        <begin position="556"/>
        <end position="586"/>
    </location>
</feature>
<evidence type="ECO:0000256" key="9">
    <source>
        <dbReference type="ARBA" id="ARBA00023054"/>
    </source>
</evidence>
<reference evidence="17 18" key="1">
    <citation type="submission" date="2016-03" db="EMBL/GenBank/DDBJ databases">
        <title>EvidentialGene: Evidence-directed Construction of Genes on Genomes.</title>
        <authorList>
            <person name="Gilbert D.G."/>
            <person name="Choi J.-H."/>
            <person name="Mockaitis K."/>
            <person name="Colbourne J."/>
            <person name="Pfrender M."/>
        </authorList>
    </citation>
    <scope>NUCLEOTIDE SEQUENCE [LARGE SCALE GENOMIC DNA]</scope>
    <source>
        <strain evidence="17 18">Xinb3</strain>
        <tissue evidence="17">Complete organism</tissue>
    </source>
</reference>
<dbReference type="InterPro" id="IPR013761">
    <property type="entry name" value="SAM/pointed_sf"/>
</dbReference>
<comment type="subcellular location">
    <subcellularLocation>
        <location evidence="13">Endomembrane system</location>
        <topology evidence="13">Single-pass type I membrane protein</topology>
    </subcellularLocation>
</comment>
<keyword evidence="11 16" id="KW-0472">Membrane</keyword>
<feature type="region of interest" description="Disordered" evidence="15">
    <location>
        <begin position="671"/>
        <end position="716"/>
    </location>
</feature>
<evidence type="ECO:0000313" key="18">
    <source>
        <dbReference type="Proteomes" id="UP000076858"/>
    </source>
</evidence>
<protein>
    <submittedName>
        <fullName evidence="17">Stromal interaction molecule</fullName>
    </submittedName>
</protein>
<dbReference type="GO" id="GO:0005246">
    <property type="term" value="F:calcium channel regulator activity"/>
    <property type="evidence" value="ECO:0007669"/>
    <property type="project" value="InterPro"/>
</dbReference>
<dbReference type="PROSITE" id="PS50105">
    <property type="entry name" value="SAM_DOMAIN"/>
    <property type="match status" value="1"/>
</dbReference>
<feature type="coiled-coil region" evidence="14">
    <location>
        <begin position="378"/>
        <end position="405"/>
    </location>
</feature>
<evidence type="ECO:0000256" key="10">
    <source>
        <dbReference type="ARBA" id="ARBA00023065"/>
    </source>
</evidence>
<dbReference type="Pfam" id="PF16533">
    <property type="entry name" value="SOAR"/>
    <property type="match status" value="1"/>
</dbReference>
<dbReference type="AlphaFoldDB" id="A0A0P5SSQ7"/>
<dbReference type="SMART" id="SM00454">
    <property type="entry name" value="SAM"/>
    <property type="match status" value="1"/>
</dbReference>
<dbReference type="PANTHER" id="PTHR15136">
    <property type="entry name" value="STROMAL INTERACTION MOLECULE HOMOLOG"/>
    <property type="match status" value="1"/>
</dbReference>
<dbReference type="FunFam" id="1.10.238.180:FF:000001">
    <property type="entry name" value="Stromal interaction molecule 1"/>
    <property type="match status" value="1"/>
</dbReference>
<dbReference type="OrthoDB" id="9986177at2759"/>
<dbReference type="FunFam" id="1.20.5.340:FF:000033">
    <property type="entry name" value="Stromal interaction molecule"/>
    <property type="match status" value="1"/>
</dbReference>
<dbReference type="PANTHER" id="PTHR15136:SF5">
    <property type="entry name" value="STROMAL INTERACTION MOLECULE HOMOLOG"/>
    <property type="match status" value="1"/>
</dbReference>
<feature type="transmembrane region" description="Helical" evidence="16">
    <location>
        <begin position="6"/>
        <end position="28"/>
    </location>
</feature>
<dbReference type="Proteomes" id="UP000076858">
    <property type="component" value="Unassembled WGS sequence"/>
</dbReference>
<evidence type="ECO:0000313" key="17">
    <source>
        <dbReference type="EMBL" id="KZS21772.1"/>
    </source>
</evidence>
<evidence type="ECO:0000256" key="14">
    <source>
        <dbReference type="SAM" id="Coils"/>
    </source>
</evidence>
<dbReference type="Gene3D" id="1.10.150.50">
    <property type="entry name" value="Transcription Factor, Ets-1"/>
    <property type="match status" value="1"/>
</dbReference>
<dbReference type="GO" id="GO:0005509">
    <property type="term" value="F:calcium ion binding"/>
    <property type="evidence" value="ECO:0007669"/>
    <property type="project" value="TreeGrafter"/>
</dbReference>
<dbReference type="InterPro" id="IPR001660">
    <property type="entry name" value="SAM"/>
</dbReference>
<proteinExistence type="predicted"/>
<evidence type="ECO:0000256" key="4">
    <source>
        <dbReference type="ARBA" id="ARBA00022692"/>
    </source>
</evidence>
<dbReference type="Gene3D" id="1.20.5.340">
    <property type="match status" value="1"/>
</dbReference>
<keyword evidence="9 14" id="KW-0175">Coiled coil</keyword>
<dbReference type="InterPro" id="IPR032393">
    <property type="entry name" value="SOAR_STIM1/2"/>
</dbReference>
<evidence type="ECO:0000256" key="5">
    <source>
        <dbReference type="ARBA" id="ARBA00022723"/>
    </source>
</evidence>
<organism evidence="17 18">
    <name type="scientific">Daphnia magna</name>
    <dbReference type="NCBI Taxonomy" id="35525"/>
    <lineage>
        <taxon>Eukaryota</taxon>
        <taxon>Metazoa</taxon>
        <taxon>Ecdysozoa</taxon>
        <taxon>Arthropoda</taxon>
        <taxon>Crustacea</taxon>
        <taxon>Branchiopoda</taxon>
        <taxon>Diplostraca</taxon>
        <taxon>Cladocera</taxon>
        <taxon>Anomopoda</taxon>
        <taxon>Daphniidae</taxon>
        <taxon>Daphnia</taxon>
    </lineage>
</organism>
<name>A0A0P5SSQ7_9CRUS</name>
<gene>
    <name evidence="17" type="ORF">APZ42_011763</name>
</gene>
<evidence type="ECO:0000256" key="12">
    <source>
        <dbReference type="ARBA" id="ARBA00023180"/>
    </source>
</evidence>
<keyword evidence="10" id="KW-0406">Ion transport</keyword>
<comment type="caution">
    <text evidence="17">The sequence shown here is derived from an EMBL/GenBank/DDBJ whole genome shotgun (WGS) entry which is preliminary data.</text>
</comment>
<dbReference type="InterPro" id="IPR057835">
    <property type="entry name" value="EF-hand_STIM1/2"/>
</dbReference>
<dbReference type="GO" id="GO:0005783">
    <property type="term" value="C:endoplasmic reticulum"/>
    <property type="evidence" value="ECO:0007669"/>
    <property type="project" value="TreeGrafter"/>
</dbReference>
<sequence length="716" mass="80876">MGKSHFRFFLSECLINIFFLVSVITFGVHGEKAYATRSESSLKKIKNNAISVPLAVNIWKPYTQDDIEPCNDEYSCLAARLSETERLNLEAIRTLHGKLDDDANGNIDLSESDEFLREELHYEGGHERRQKAFHRDDDMHISVRELWDIWTRSEVHNWTIEQTTEWLSHFVQLPQYVSQFQQHGIDGTKLPRLAVNNVQYISGVLGIKDPIHRQKIAVKAMDVVLFGSPKDSSNYVKDITLVTLLILALAGALYTYKSNRHSKQHLNKLMEHMEILSSAEKELQELQVKLHHARQEQNITLSEKQQLERKLEEEVRGSTASLYQADPLAELELRRLREEVDILRGELQRAEGELEDRLCWTPPPDLQHWLQLTYELEQRVYNKKRLQAEKQLEQAKDACEKLNRKRSSFVASFVSTHGRTIDDVDKSILEARSSLMEVKQDLQERTTRWRQIESLCGFPISTNPGLSYLETLLRSGMNSSRFVLFNHSRHGGTFDEDIDDAGSIVSSCTGNGPVSQSVSLSELPKTPALPLVSGVGDSVVRQRLKQREDSKDSAFDGSIISIGTNGEDDTTIPSRATFPPSVAPMKPTTLPKTDCQISPGAVPKTVLPTEKVAAVALNQGLEGKSPLLPSKFNSRLSFPIKTASQDCHDAAVFKNSHSESALDVTFQLAQQAEAESGQEENVSTDSSIPSNDDENRKLKKKRFQFPSFVKRNKNKT</sequence>
<dbReference type="GO" id="GO:0005886">
    <property type="term" value="C:plasma membrane"/>
    <property type="evidence" value="ECO:0007669"/>
    <property type="project" value="TreeGrafter"/>
</dbReference>
<feature type="coiled-coil region" evidence="14">
    <location>
        <begin position="266"/>
        <end position="353"/>
    </location>
</feature>
<evidence type="ECO:0000256" key="6">
    <source>
        <dbReference type="ARBA" id="ARBA00022729"/>
    </source>
</evidence>
<dbReference type="SUPFAM" id="SSF47769">
    <property type="entry name" value="SAM/Pointed domain"/>
    <property type="match status" value="1"/>
</dbReference>
<keyword evidence="7" id="KW-0106">Calcium</keyword>
<keyword evidence="18" id="KW-1185">Reference proteome</keyword>
<dbReference type="Pfam" id="PF25578">
    <property type="entry name" value="EF-hand_STIM1"/>
    <property type="match status" value="1"/>
</dbReference>
<evidence type="ECO:0000256" key="2">
    <source>
        <dbReference type="ARBA" id="ARBA00022553"/>
    </source>
</evidence>
<dbReference type="FunFam" id="1.10.150.50:FF:000009">
    <property type="entry name" value="Stromal interaction molecule 1"/>
    <property type="match status" value="1"/>
</dbReference>
<keyword evidence="3" id="KW-0109">Calcium transport</keyword>
<dbReference type="STRING" id="35525.A0A0P5SSQ7"/>
<evidence type="ECO:0000256" key="3">
    <source>
        <dbReference type="ARBA" id="ARBA00022568"/>
    </source>
</evidence>
<evidence type="ECO:0000256" key="13">
    <source>
        <dbReference type="ARBA" id="ARBA00046288"/>
    </source>
</evidence>
<dbReference type="Gene3D" id="1.10.238.180">
    <property type="match status" value="1"/>
</dbReference>
<dbReference type="CDD" id="cd11722">
    <property type="entry name" value="SOAR"/>
    <property type="match status" value="1"/>
</dbReference>
<keyword evidence="5" id="KW-0479">Metal-binding</keyword>
<dbReference type="GO" id="GO:0051049">
    <property type="term" value="P:regulation of transport"/>
    <property type="evidence" value="ECO:0007669"/>
    <property type="project" value="UniProtKB-ARBA"/>
</dbReference>
<dbReference type="FunFam" id="1.10.287.3550:FF:000002">
    <property type="entry name" value="Stromal interaction molecule homolog"/>
    <property type="match status" value="1"/>
</dbReference>
<evidence type="ECO:0000256" key="7">
    <source>
        <dbReference type="ARBA" id="ARBA00022837"/>
    </source>
</evidence>
<evidence type="ECO:0000256" key="11">
    <source>
        <dbReference type="ARBA" id="ARBA00023136"/>
    </source>
</evidence>
<dbReference type="CDD" id="cd09504">
    <property type="entry name" value="SAM_STIM-1_2-like"/>
    <property type="match status" value="1"/>
</dbReference>
<keyword evidence="2" id="KW-0597">Phosphoprotein</keyword>
<dbReference type="InterPro" id="IPR037608">
    <property type="entry name" value="STIM1/2"/>
</dbReference>
<keyword evidence="6" id="KW-0732">Signal</keyword>
<evidence type="ECO:0000256" key="15">
    <source>
        <dbReference type="SAM" id="MobiDB-lite"/>
    </source>
</evidence>
<dbReference type="GO" id="GO:0002115">
    <property type="term" value="P:store-operated calcium entry"/>
    <property type="evidence" value="ECO:0007669"/>
    <property type="project" value="TreeGrafter"/>
</dbReference>
<evidence type="ECO:0000256" key="1">
    <source>
        <dbReference type="ARBA" id="ARBA00022448"/>
    </source>
</evidence>